<accession>A0A0F6YJF2</accession>
<dbReference type="EMBL" id="CP011125">
    <property type="protein sequence ID" value="AKF07263.1"/>
    <property type="molecule type" value="Genomic_DNA"/>
</dbReference>
<evidence type="ECO:0000313" key="1">
    <source>
        <dbReference type="EMBL" id="AKF07263.1"/>
    </source>
</evidence>
<evidence type="ECO:0000313" key="2">
    <source>
        <dbReference type="Proteomes" id="UP000034883"/>
    </source>
</evidence>
<reference evidence="1 2" key="1">
    <citation type="submission" date="2015-03" db="EMBL/GenBank/DDBJ databases">
        <title>Genome assembly of Sandaracinus amylolyticus DSM 53668.</title>
        <authorList>
            <person name="Sharma G."/>
            <person name="Subramanian S."/>
        </authorList>
    </citation>
    <scope>NUCLEOTIDE SEQUENCE [LARGE SCALE GENOMIC DNA]</scope>
    <source>
        <strain evidence="1 2">DSM 53668</strain>
    </source>
</reference>
<proteinExistence type="predicted"/>
<dbReference type="Proteomes" id="UP000034883">
    <property type="component" value="Chromosome"/>
</dbReference>
<name>A0A0F6YJF2_9BACT</name>
<keyword evidence="2" id="KW-1185">Reference proteome</keyword>
<dbReference type="Gene3D" id="3.20.20.190">
    <property type="entry name" value="Phosphatidylinositol (PI) phosphodiesterase"/>
    <property type="match status" value="1"/>
</dbReference>
<dbReference type="PANTHER" id="PTHR13593">
    <property type="match status" value="1"/>
</dbReference>
<dbReference type="AlphaFoldDB" id="A0A0F6YJF2"/>
<dbReference type="STRING" id="927083.DB32_004412"/>
<dbReference type="GO" id="GO:0008081">
    <property type="term" value="F:phosphoric diester hydrolase activity"/>
    <property type="evidence" value="ECO:0007669"/>
    <property type="project" value="InterPro"/>
</dbReference>
<dbReference type="KEGG" id="samy:DB32_004412"/>
<sequence length="304" mass="33579">MLLLFVLACGPAPSDPVDAGLDAPLDAPPPIDAGPRCTPATGLPDPLVCNGHAALCDRAYDAVAFPTTHNGMSSEEDGWIAPNQGRNLWHQLEDGVRAFMLDTHQPASATQVMLCHGGCGVLGMRPLIDAMIELRQFMDCHPADVISIVFEPHVDEAPFAAVIEEAGLLPYLHQQAEDAPWPTLREMITSGRRLVIFTETSNVSLPWHHHAYDYVWDNDYRAESAADFDCDVLRGSRDNAVFVLNHFVTNPLASREQSELVNYDVLREHVMRCREETGDFPNLVTVDFYDASDLFDVVDELNGL</sequence>
<protein>
    <submittedName>
        <fullName evidence="1">Putative integral membrane protein</fullName>
    </submittedName>
</protein>
<dbReference type="InterPro" id="IPR017946">
    <property type="entry name" value="PLC-like_Pdiesterase_TIM-brl"/>
</dbReference>
<dbReference type="SUPFAM" id="SSF51695">
    <property type="entry name" value="PLC-like phosphodiesterases"/>
    <property type="match status" value="1"/>
</dbReference>
<organism evidence="1 2">
    <name type="scientific">Sandaracinus amylolyticus</name>
    <dbReference type="NCBI Taxonomy" id="927083"/>
    <lineage>
        <taxon>Bacteria</taxon>
        <taxon>Pseudomonadati</taxon>
        <taxon>Myxococcota</taxon>
        <taxon>Polyangia</taxon>
        <taxon>Polyangiales</taxon>
        <taxon>Sandaracinaceae</taxon>
        <taxon>Sandaracinus</taxon>
    </lineage>
</organism>
<dbReference type="Pfam" id="PF26146">
    <property type="entry name" value="PI-PLC_X"/>
    <property type="match status" value="1"/>
</dbReference>
<dbReference type="InterPro" id="IPR051057">
    <property type="entry name" value="PI-PLC_domain"/>
</dbReference>
<dbReference type="GO" id="GO:0006629">
    <property type="term" value="P:lipid metabolic process"/>
    <property type="evidence" value="ECO:0007669"/>
    <property type="project" value="InterPro"/>
</dbReference>
<dbReference type="PANTHER" id="PTHR13593:SF140">
    <property type="entry name" value="PLC-LIKE PHOSPHODIESTERASE"/>
    <property type="match status" value="1"/>
</dbReference>
<gene>
    <name evidence="1" type="ORF">DB32_004412</name>
</gene>